<dbReference type="EMBL" id="AP022345">
    <property type="protein sequence ID" value="BBU67892.1"/>
    <property type="molecule type" value="Genomic_DNA"/>
</dbReference>
<dbReference type="Proteomes" id="UP000463961">
    <property type="component" value="Chromosome"/>
</dbReference>
<name>A0A679I6C3_9RHOO</name>
<dbReference type="InterPro" id="IPR023375">
    <property type="entry name" value="ADC_dom_sf"/>
</dbReference>
<keyword evidence="2" id="KW-1185">Reference proteome</keyword>
<dbReference type="AlphaFoldDB" id="A0A679I6C3"/>
<sequence length="248" mass="27434">MNIEEIRKNAFAMPYMSPAYSKGPYEFFGREFLIISYRTDPELLRKVVPEPLTIKDPIVNFEFIRMPDSAGFGNYTESGQIISIIDQDGKAGGYSNYLYLDDEAPTAGGREIWGFPKKLAKPVLEVDGDALVGTLDYGKIRVANGTMGYKYTPMDADAESKKMMASPNYLLKIIPNPDGSAGICQLVRYYAQNVRIAQAWTGPAQLELFKHALAPVADLPVLEIVGAKHLVCDTYTIGAGEIVLDYLK</sequence>
<dbReference type="SUPFAM" id="SSF160104">
    <property type="entry name" value="Acetoacetate decarboxylase-like"/>
    <property type="match status" value="1"/>
</dbReference>
<dbReference type="GO" id="GO:0016829">
    <property type="term" value="F:lyase activity"/>
    <property type="evidence" value="ECO:0007669"/>
    <property type="project" value="InterPro"/>
</dbReference>
<dbReference type="Pfam" id="PF06314">
    <property type="entry name" value="ADC"/>
    <property type="match status" value="1"/>
</dbReference>
<gene>
    <name evidence="1" type="primary">adc</name>
    <name evidence="1" type="ORF">ICHIAU1_01750</name>
</gene>
<protein>
    <submittedName>
        <fullName evidence="1">Putative acetoacetate decarboxylase</fullName>
    </submittedName>
</protein>
<accession>A0A679I6C3</accession>
<dbReference type="OrthoDB" id="1633687at2"/>
<evidence type="ECO:0000313" key="1">
    <source>
        <dbReference type="EMBL" id="BBU67892.1"/>
    </source>
</evidence>
<evidence type="ECO:0000313" key="2">
    <source>
        <dbReference type="Proteomes" id="UP000463961"/>
    </source>
</evidence>
<dbReference type="RefSeq" id="WP_162049143.1">
    <property type="nucleotide sequence ID" value="NZ_AP019011.1"/>
</dbReference>
<dbReference type="Gene3D" id="2.40.400.10">
    <property type="entry name" value="Acetoacetate decarboxylase-like"/>
    <property type="match status" value="1"/>
</dbReference>
<dbReference type="NCBIfam" id="NF002614">
    <property type="entry name" value="PRK02265.1"/>
    <property type="match status" value="1"/>
</dbReference>
<dbReference type="InterPro" id="IPR010451">
    <property type="entry name" value="Acetoacetate_decarboxylase"/>
</dbReference>
<proteinExistence type="predicted"/>
<reference evidence="2" key="1">
    <citation type="submission" date="2020-01" db="EMBL/GenBank/DDBJ databases">
        <title>Phosphoaccumulans saitamaens gen. nov., sp. nov., a polyphosphate accumulating bacterium isolated from surface river water.</title>
        <authorList>
            <person name="Watanabe K."/>
            <person name="Suda W."/>
        </authorList>
    </citation>
    <scope>NUCLEOTIDE SEQUENCE [LARGE SCALE GENOMIC DNA]</scope>
    <source>
        <strain evidence="2">ICHIAU1</strain>
    </source>
</reference>
<organism evidence="1 2">
    <name type="scientific">Fluviibacter phosphoraccumulans</name>
    <dbReference type="NCBI Taxonomy" id="1751046"/>
    <lineage>
        <taxon>Bacteria</taxon>
        <taxon>Pseudomonadati</taxon>
        <taxon>Pseudomonadota</taxon>
        <taxon>Betaproteobacteria</taxon>
        <taxon>Rhodocyclales</taxon>
        <taxon>Fluviibacteraceae</taxon>
        <taxon>Fluviibacter</taxon>
    </lineage>
</organism>